<sequence length="389" mass="39358">MRMCRIRLVSAAGGACAVLMLCACDASSLVSAHGSITGVVENPSSSQLLSPPGFGDSPLWSVPFVSRPHVVDDGFVGVLDTAPSSDSATVQVVSDTGSSRFEVDVPKNRTQFAVTTAHDRELLITEDVDPSDSGHAASLTARDTRTGEVVWGPVGSAGCLTGTGLLIDAGCSSESAPPEAAISAADGHTTYLSGAVSESGGYAVVRDGDTAEIVTVDTGNTAWSTETVAPPPAALAGSARFVQSAGSSVVVAWTVPTRPEPIQAVYRLSDAGIRWVSGARTPMAVTADAGSGSTMITTGDLGDDGIAVLFPRYGNRGFTADQFPGADRFTLVGGIVYGASGSAVTAIDAVTGRVTGTSLGEAPVAMTPNGVALAADTDGYTAFKVIPHF</sequence>
<evidence type="ECO:0000313" key="2">
    <source>
        <dbReference type="EMBL" id="QIP43776.1"/>
    </source>
</evidence>
<name>A0A6G9D478_RHOER</name>
<evidence type="ECO:0008006" key="4">
    <source>
        <dbReference type="Google" id="ProtNLM"/>
    </source>
</evidence>
<proteinExistence type="predicted"/>
<feature type="chain" id="PRO_5038887404" description="PQQ-binding-like beta-propeller repeat protein" evidence="1">
    <location>
        <begin position="33"/>
        <end position="389"/>
    </location>
</feature>
<dbReference type="RefSeq" id="WP_030538035.1">
    <property type="nucleotide sequence ID" value="NZ_AP018735.1"/>
</dbReference>
<protein>
    <recommendedName>
        <fullName evidence="4">PQQ-binding-like beta-propeller repeat protein</fullName>
    </recommendedName>
</protein>
<dbReference type="Proteomes" id="UP000502345">
    <property type="component" value="Plasmid plas1"/>
</dbReference>
<reference evidence="2 3" key="1">
    <citation type="submission" date="2020-03" db="EMBL/GenBank/DDBJ databases">
        <title>Screen low temperature-resistant strains for efficient degradation of petroleum hydrocarbons under the low temperature.</title>
        <authorList>
            <person name="Wang Y."/>
            <person name="Chen J."/>
        </authorList>
    </citation>
    <scope>NUCLEOTIDE SEQUENCE [LARGE SCALE GENOMIC DNA]</scope>
    <source>
        <strain evidence="2 3">KB1</strain>
        <plasmid evidence="2 3">plas1</plasmid>
    </source>
</reference>
<dbReference type="AlphaFoldDB" id="A0A6G9D478"/>
<dbReference type="PROSITE" id="PS51257">
    <property type="entry name" value="PROKAR_LIPOPROTEIN"/>
    <property type="match status" value="1"/>
</dbReference>
<evidence type="ECO:0000313" key="3">
    <source>
        <dbReference type="Proteomes" id="UP000502345"/>
    </source>
</evidence>
<gene>
    <name evidence="2" type="ORF">G9444_6533</name>
</gene>
<geneLocation type="plasmid" evidence="2 3">
    <name>plas1</name>
</geneLocation>
<keyword evidence="1" id="KW-0732">Signal</keyword>
<keyword evidence="2" id="KW-0614">Plasmid</keyword>
<accession>A0A6G9D478</accession>
<dbReference type="EMBL" id="CP050125">
    <property type="protein sequence ID" value="QIP43776.1"/>
    <property type="molecule type" value="Genomic_DNA"/>
</dbReference>
<feature type="signal peptide" evidence="1">
    <location>
        <begin position="1"/>
        <end position="32"/>
    </location>
</feature>
<organism evidence="2 3">
    <name type="scientific">Rhodococcus erythropolis</name>
    <name type="common">Arthrobacter picolinophilus</name>
    <dbReference type="NCBI Taxonomy" id="1833"/>
    <lineage>
        <taxon>Bacteria</taxon>
        <taxon>Bacillati</taxon>
        <taxon>Actinomycetota</taxon>
        <taxon>Actinomycetes</taxon>
        <taxon>Mycobacteriales</taxon>
        <taxon>Nocardiaceae</taxon>
        <taxon>Rhodococcus</taxon>
        <taxon>Rhodococcus erythropolis group</taxon>
    </lineage>
</organism>
<evidence type="ECO:0000256" key="1">
    <source>
        <dbReference type="SAM" id="SignalP"/>
    </source>
</evidence>